<dbReference type="EMBL" id="BAAAPH010000008">
    <property type="protein sequence ID" value="GAA1571451.1"/>
    <property type="molecule type" value="Genomic_DNA"/>
</dbReference>
<dbReference type="InterPro" id="IPR000524">
    <property type="entry name" value="Tscrpt_reg_HTH_GntR"/>
</dbReference>
<accession>A0ABN2D9Q4</accession>
<organism evidence="5 6">
    <name type="scientific">Kribbella hippodromi</name>
    <dbReference type="NCBI Taxonomy" id="434347"/>
    <lineage>
        <taxon>Bacteria</taxon>
        <taxon>Bacillati</taxon>
        <taxon>Actinomycetota</taxon>
        <taxon>Actinomycetes</taxon>
        <taxon>Propionibacteriales</taxon>
        <taxon>Kribbellaceae</taxon>
        <taxon>Kribbella</taxon>
    </lineage>
</organism>
<dbReference type="Pfam" id="PF00392">
    <property type="entry name" value="GntR"/>
    <property type="match status" value="1"/>
</dbReference>
<evidence type="ECO:0000256" key="1">
    <source>
        <dbReference type="ARBA" id="ARBA00023015"/>
    </source>
</evidence>
<proteinExistence type="predicted"/>
<dbReference type="Pfam" id="PF07729">
    <property type="entry name" value="FCD"/>
    <property type="match status" value="1"/>
</dbReference>
<dbReference type="SMART" id="SM00345">
    <property type="entry name" value="HTH_GNTR"/>
    <property type="match status" value="1"/>
</dbReference>
<dbReference type="Proteomes" id="UP001501705">
    <property type="component" value="Unassembled WGS sequence"/>
</dbReference>
<sequence length="227" mass="25461">MPLPGGDKLPIRVNAQDIAYERLKSWIVDGPLEPGENVRDTDVAEMLGVSRTPVREALIRLSQEGLVEIARGRSTRVADLQFDRAVHLYDLGGVLDAHAAEIAATTLGEPELAALRAMVDEMAGQRDVARAQELDEQFHDVYYLAAGNPVLTGYLEQLKLELRRIERAAFRDEQIRKEAYEEHVCILAALENRQPEAAREAALTNWRNSWARIKAWIEPRTGAVHPH</sequence>
<dbReference type="PANTHER" id="PTHR43537">
    <property type="entry name" value="TRANSCRIPTIONAL REGULATOR, GNTR FAMILY"/>
    <property type="match status" value="1"/>
</dbReference>
<evidence type="ECO:0000256" key="2">
    <source>
        <dbReference type="ARBA" id="ARBA00023125"/>
    </source>
</evidence>
<dbReference type="InterPro" id="IPR036388">
    <property type="entry name" value="WH-like_DNA-bd_sf"/>
</dbReference>
<dbReference type="SMART" id="SM00895">
    <property type="entry name" value="FCD"/>
    <property type="match status" value="1"/>
</dbReference>
<dbReference type="Gene3D" id="1.20.120.530">
    <property type="entry name" value="GntR ligand-binding domain-like"/>
    <property type="match status" value="1"/>
</dbReference>
<evidence type="ECO:0000313" key="6">
    <source>
        <dbReference type="Proteomes" id="UP001501705"/>
    </source>
</evidence>
<reference evidence="5 6" key="1">
    <citation type="journal article" date="2019" name="Int. J. Syst. Evol. Microbiol.">
        <title>The Global Catalogue of Microorganisms (GCM) 10K type strain sequencing project: providing services to taxonomists for standard genome sequencing and annotation.</title>
        <authorList>
            <consortium name="The Broad Institute Genomics Platform"/>
            <consortium name="The Broad Institute Genome Sequencing Center for Infectious Disease"/>
            <person name="Wu L."/>
            <person name="Ma J."/>
        </authorList>
    </citation>
    <scope>NUCLEOTIDE SEQUENCE [LARGE SCALE GENOMIC DNA]</scope>
    <source>
        <strain evidence="5 6">JCM 15572</strain>
    </source>
</reference>
<keyword evidence="3" id="KW-0804">Transcription</keyword>
<comment type="caution">
    <text evidence="5">The sequence shown here is derived from an EMBL/GenBank/DDBJ whole genome shotgun (WGS) entry which is preliminary data.</text>
</comment>
<dbReference type="InterPro" id="IPR011711">
    <property type="entry name" value="GntR_C"/>
</dbReference>
<keyword evidence="1" id="KW-0805">Transcription regulation</keyword>
<evidence type="ECO:0000256" key="3">
    <source>
        <dbReference type="ARBA" id="ARBA00023163"/>
    </source>
</evidence>
<evidence type="ECO:0000313" key="5">
    <source>
        <dbReference type="EMBL" id="GAA1571451.1"/>
    </source>
</evidence>
<dbReference type="Gene3D" id="1.10.10.10">
    <property type="entry name" value="Winged helix-like DNA-binding domain superfamily/Winged helix DNA-binding domain"/>
    <property type="match status" value="1"/>
</dbReference>
<dbReference type="PRINTS" id="PR00035">
    <property type="entry name" value="HTHGNTR"/>
</dbReference>
<gene>
    <name evidence="5" type="ORF">GCM10009804_29800</name>
</gene>
<name>A0ABN2D9Q4_9ACTN</name>
<dbReference type="InterPro" id="IPR036390">
    <property type="entry name" value="WH_DNA-bd_sf"/>
</dbReference>
<keyword evidence="2" id="KW-0238">DNA-binding</keyword>
<dbReference type="CDD" id="cd07377">
    <property type="entry name" value="WHTH_GntR"/>
    <property type="match status" value="1"/>
</dbReference>
<dbReference type="SUPFAM" id="SSF48008">
    <property type="entry name" value="GntR ligand-binding domain-like"/>
    <property type="match status" value="1"/>
</dbReference>
<evidence type="ECO:0000259" key="4">
    <source>
        <dbReference type="PROSITE" id="PS50949"/>
    </source>
</evidence>
<dbReference type="PANTHER" id="PTHR43537:SF5">
    <property type="entry name" value="UXU OPERON TRANSCRIPTIONAL REGULATOR"/>
    <property type="match status" value="1"/>
</dbReference>
<keyword evidence="6" id="KW-1185">Reference proteome</keyword>
<protein>
    <submittedName>
        <fullName evidence="5">GntR family transcriptional regulator</fullName>
    </submittedName>
</protein>
<feature type="domain" description="HTH gntR-type" evidence="4">
    <location>
        <begin position="13"/>
        <end position="80"/>
    </location>
</feature>
<dbReference type="InterPro" id="IPR008920">
    <property type="entry name" value="TF_FadR/GntR_C"/>
</dbReference>
<dbReference type="SUPFAM" id="SSF46785">
    <property type="entry name" value="Winged helix' DNA-binding domain"/>
    <property type="match status" value="1"/>
</dbReference>
<dbReference type="PROSITE" id="PS50949">
    <property type="entry name" value="HTH_GNTR"/>
    <property type="match status" value="1"/>
</dbReference>
<dbReference type="RefSeq" id="WP_344234079.1">
    <property type="nucleotide sequence ID" value="NZ_BAAAPH010000008.1"/>
</dbReference>